<evidence type="ECO:0000313" key="3">
    <source>
        <dbReference type="Proteomes" id="UP000005239"/>
    </source>
</evidence>
<sequence>GERATREQIPTFSVFCPLLLYEPVHIRIEQLPAQLKSDNSLKLWDVGLSRMLKTMGLLIFHLRPSLASDGVAMMPISNTLESPTSHSFRELTLLSCARPITTPLMEPSLMENEQPMTLNNSIYALPSELDVHMMSFMSEESRFNMSCTCTKMYKADRDVDRRFQCLSMYSVSFHSRAIVSNSQAHNEKCVVIDVNIDSLKSRFSKVADLNSHEMELYQSGDTVALSKNGGFTMCRSRKVMIVKTNEHRRIDADFAKILWGSDLPPDMILPLLLVPLLVPVIEGHVYACDKLKHMITNSITIANLPYLCVVPKEEFSNWSMLEKMQARSGNTSTSFATLAKRSDYCVKRGNNSPWSITADSPLDLDCSTNPFTVVVTADEPWIDRPNKQYLWRNRLSLSSAKDLIIVSPPAGIWLQKDRCIGAGNITVFAGAGTRDSDERHKLQSWPGRSPKNRTNLNRSGTAQKCQLSETVGCGALKEPHIPQFQRIVTFELCRPLFDSNIAYKPVVWETELGRETDLWRSQDAVNIKIIPFTNDRQPSSSTNKPSTTTTIPTTTTPVRSTPRPSTKVVSTTSPPMSTSSPTIPSTPPPTSNCPEVAPYIIFAVMCTLKN</sequence>
<evidence type="ECO:0000313" key="2">
    <source>
        <dbReference type="EnsemblMetazoa" id="PPA13230.1"/>
    </source>
</evidence>
<dbReference type="Proteomes" id="UP000005239">
    <property type="component" value="Unassembled WGS sequence"/>
</dbReference>
<accession>A0A8R1U948</accession>
<proteinExistence type="predicted"/>
<protein>
    <submittedName>
        <fullName evidence="2">Uncharacterized protein</fullName>
    </submittedName>
</protein>
<reference evidence="3" key="1">
    <citation type="journal article" date="2008" name="Nat. Genet.">
        <title>The Pristionchus pacificus genome provides a unique perspective on nematode lifestyle and parasitism.</title>
        <authorList>
            <person name="Dieterich C."/>
            <person name="Clifton S.W."/>
            <person name="Schuster L.N."/>
            <person name="Chinwalla A."/>
            <person name="Delehaunty K."/>
            <person name="Dinkelacker I."/>
            <person name="Fulton L."/>
            <person name="Fulton R."/>
            <person name="Godfrey J."/>
            <person name="Minx P."/>
            <person name="Mitreva M."/>
            <person name="Roeseler W."/>
            <person name="Tian H."/>
            <person name="Witte H."/>
            <person name="Yang S.P."/>
            <person name="Wilson R.K."/>
            <person name="Sommer R.J."/>
        </authorList>
    </citation>
    <scope>NUCLEOTIDE SEQUENCE [LARGE SCALE GENOMIC DNA]</scope>
    <source>
        <strain evidence="3">PS312</strain>
    </source>
</reference>
<dbReference type="EnsemblMetazoa" id="PPA13230.1">
    <property type="protein sequence ID" value="PPA13230.1"/>
    <property type="gene ID" value="WBGene00102784"/>
</dbReference>
<feature type="region of interest" description="Disordered" evidence="1">
    <location>
        <begin position="437"/>
        <end position="461"/>
    </location>
</feature>
<dbReference type="PANTHER" id="PTHR31024:SF3">
    <property type="entry name" value="C-TYPE LECTIN-RELATED"/>
    <property type="match status" value="1"/>
</dbReference>
<feature type="compositionally biased region" description="Low complexity" evidence="1">
    <location>
        <begin position="538"/>
        <end position="583"/>
    </location>
</feature>
<keyword evidence="3" id="KW-1185">Reference proteome</keyword>
<name>A0A2A6BS37_PRIPA</name>
<gene>
    <name evidence="2" type="primary">WBGene00102784</name>
</gene>
<dbReference type="AlphaFoldDB" id="A0A2A6BS37"/>
<reference evidence="2" key="2">
    <citation type="submission" date="2022-06" db="UniProtKB">
        <authorList>
            <consortium name="EnsemblMetazoa"/>
        </authorList>
    </citation>
    <scope>IDENTIFICATION</scope>
    <source>
        <strain evidence="2">PS312</strain>
    </source>
</reference>
<accession>A0A2A6BS37</accession>
<feature type="region of interest" description="Disordered" evidence="1">
    <location>
        <begin position="533"/>
        <end position="592"/>
    </location>
</feature>
<feature type="compositionally biased region" description="Polar residues" evidence="1">
    <location>
        <begin position="452"/>
        <end position="461"/>
    </location>
</feature>
<dbReference type="PANTHER" id="PTHR31024">
    <property type="entry name" value="C-TYPE LECTIN"/>
    <property type="match status" value="1"/>
</dbReference>
<evidence type="ECO:0000256" key="1">
    <source>
        <dbReference type="SAM" id="MobiDB-lite"/>
    </source>
</evidence>
<organism evidence="2 3">
    <name type="scientific">Pristionchus pacificus</name>
    <name type="common">Parasitic nematode worm</name>
    <dbReference type="NCBI Taxonomy" id="54126"/>
    <lineage>
        <taxon>Eukaryota</taxon>
        <taxon>Metazoa</taxon>
        <taxon>Ecdysozoa</taxon>
        <taxon>Nematoda</taxon>
        <taxon>Chromadorea</taxon>
        <taxon>Rhabditida</taxon>
        <taxon>Rhabditina</taxon>
        <taxon>Diplogasteromorpha</taxon>
        <taxon>Diplogasteroidea</taxon>
        <taxon>Neodiplogasteridae</taxon>
        <taxon>Pristionchus</taxon>
    </lineage>
</organism>